<organism evidence="1 2">
    <name type="scientific">Kribbella hippodromi</name>
    <dbReference type="NCBI Taxonomy" id="434347"/>
    <lineage>
        <taxon>Bacteria</taxon>
        <taxon>Bacillati</taxon>
        <taxon>Actinomycetota</taxon>
        <taxon>Actinomycetes</taxon>
        <taxon>Propionibacteriales</taxon>
        <taxon>Kribbellaceae</taxon>
        <taxon>Kribbella</taxon>
    </lineage>
</organism>
<dbReference type="Proteomes" id="UP001501705">
    <property type="component" value="Unassembled WGS sequence"/>
</dbReference>
<keyword evidence="2" id="KW-1185">Reference proteome</keyword>
<dbReference type="InterPro" id="IPR010982">
    <property type="entry name" value="Lambda_DNA-bd_dom_sf"/>
</dbReference>
<evidence type="ECO:0008006" key="3">
    <source>
        <dbReference type="Google" id="ProtNLM"/>
    </source>
</evidence>
<accession>A0ABP4NKM2</accession>
<name>A0ABP4NKM2_9ACTN</name>
<dbReference type="EMBL" id="BAAAPH010000005">
    <property type="protein sequence ID" value="GAA1561931.1"/>
    <property type="molecule type" value="Genomic_DNA"/>
</dbReference>
<sequence length="96" mass="11053">MEPHLLVGEMIRQARSSLGYSQYAVANELVRVSGNDALTREEVARWERGKRIPGPYWRKWISTVLELSLGEVEMAARFARAARWSCEVTRTASMRR</sequence>
<gene>
    <name evidence="1" type="ORF">GCM10009804_18340</name>
</gene>
<comment type="caution">
    <text evidence="1">The sequence shown here is derived from an EMBL/GenBank/DDBJ whole genome shotgun (WGS) entry which is preliminary data.</text>
</comment>
<dbReference type="SUPFAM" id="SSF47413">
    <property type="entry name" value="lambda repressor-like DNA-binding domains"/>
    <property type="match status" value="1"/>
</dbReference>
<dbReference type="InterPro" id="IPR001387">
    <property type="entry name" value="Cro/C1-type_HTH"/>
</dbReference>
<protein>
    <recommendedName>
        <fullName evidence="3">Helix-turn-helix domain-containing protein</fullName>
    </recommendedName>
</protein>
<evidence type="ECO:0000313" key="2">
    <source>
        <dbReference type="Proteomes" id="UP001501705"/>
    </source>
</evidence>
<reference evidence="2" key="1">
    <citation type="journal article" date="2019" name="Int. J. Syst. Evol. Microbiol.">
        <title>The Global Catalogue of Microorganisms (GCM) 10K type strain sequencing project: providing services to taxonomists for standard genome sequencing and annotation.</title>
        <authorList>
            <consortium name="The Broad Institute Genomics Platform"/>
            <consortium name="The Broad Institute Genome Sequencing Center for Infectious Disease"/>
            <person name="Wu L."/>
            <person name="Ma J."/>
        </authorList>
    </citation>
    <scope>NUCLEOTIDE SEQUENCE [LARGE SCALE GENOMIC DNA]</scope>
    <source>
        <strain evidence="2">JCM 15572</strain>
    </source>
</reference>
<dbReference type="CDD" id="cd00093">
    <property type="entry name" value="HTH_XRE"/>
    <property type="match status" value="1"/>
</dbReference>
<evidence type="ECO:0000313" key="1">
    <source>
        <dbReference type="EMBL" id="GAA1561931.1"/>
    </source>
</evidence>
<proteinExistence type="predicted"/>
<dbReference type="Gene3D" id="1.10.260.40">
    <property type="entry name" value="lambda repressor-like DNA-binding domains"/>
    <property type="match status" value="1"/>
</dbReference>